<keyword evidence="1" id="KW-0472">Membrane</keyword>
<evidence type="ECO:0000313" key="2">
    <source>
        <dbReference type="EMBL" id="MBX61863.1"/>
    </source>
</evidence>
<evidence type="ECO:0000256" key="1">
    <source>
        <dbReference type="SAM" id="Phobius"/>
    </source>
</evidence>
<proteinExistence type="predicted"/>
<accession>A0A2P2Q4H7</accession>
<keyword evidence="1" id="KW-1133">Transmembrane helix</keyword>
<feature type="transmembrane region" description="Helical" evidence="1">
    <location>
        <begin position="6"/>
        <end position="28"/>
    </location>
</feature>
<dbReference type="AlphaFoldDB" id="A0A2P2Q4H7"/>
<name>A0A2P2Q4H7_RHIMU</name>
<dbReference type="EMBL" id="GGEC01081379">
    <property type="protein sequence ID" value="MBX61863.1"/>
    <property type="molecule type" value="Transcribed_RNA"/>
</dbReference>
<protein>
    <submittedName>
        <fullName evidence="2">Uncharacterized protein</fullName>
    </submittedName>
</protein>
<keyword evidence="1" id="KW-0812">Transmembrane</keyword>
<reference evidence="2" key="1">
    <citation type="submission" date="2018-02" db="EMBL/GenBank/DDBJ databases">
        <title>Rhizophora mucronata_Transcriptome.</title>
        <authorList>
            <person name="Meera S.P."/>
            <person name="Sreeshan A."/>
            <person name="Augustine A."/>
        </authorList>
    </citation>
    <scope>NUCLEOTIDE SEQUENCE</scope>
    <source>
        <tissue evidence="2">Leaf</tissue>
    </source>
</reference>
<sequence>MHYPANYVIIMIAGSCMLVSPCTTYYLLLPSIS</sequence>
<organism evidence="2">
    <name type="scientific">Rhizophora mucronata</name>
    <name type="common">Asiatic mangrove</name>
    <dbReference type="NCBI Taxonomy" id="61149"/>
    <lineage>
        <taxon>Eukaryota</taxon>
        <taxon>Viridiplantae</taxon>
        <taxon>Streptophyta</taxon>
        <taxon>Embryophyta</taxon>
        <taxon>Tracheophyta</taxon>
        <taxon>Spermatophyta</taxon>
        <taxon>Magnoliopsida</taxon>
        <taxon>eudicotyledons</taxon>
        <taxon>Gunneridae</taxon>
        <taxon>Pentapetalae</taxon>
        <taxon>rosids</taxon>
        <taxon>fabids</taxon>
        <taxon>Malpighiales</taxon>
        <taxon>Rhizophoraceae</taxon>
        <taxon>Rhizophora</taxon>
    </lineage>
</organism>